<reference evidence="2" key="1">
    <citation type="submission" date="2023-02" db="EMBL/GenBank/DDBJ databases">
        <title>Genome of toxic invasive species Heracleum sosnowskyi carries increased number of genes despite the absence of recent whole-genome duplications.</title>
        <authorList>
            <person name="Schelkunov M."/>
            <person name="Shtratnikova V."/>
            <person name="Makarenko M."/>
            <person name="Klepikova A."/>
            <person name="Omelchenko D."/>
            <person name="Novikova G."/>
            <person name="Obukhova E."/>
            <person name="Bogdanov V."/>
            <person name="Penin A."/>
            <person name="Logacheva M."/>
        </authorList>
    </citation>
    <scope>NUCLEOTIDE SEQUENCE</scope>
    <source>
        <strain evidence="2">Hsosn_3</strain>
        <tissue evidence="2">Leaf</tissue>
    </source>
</reference>
<comment type="caution">
    <text evidence="2">The sequence shown here is derived from an EMBL/GenBank/DDBJ whole genome shotgun (WGS) entry which is preliminary data.</text>
</comment>
<protein>
    <submittedName>
        <fullName evidence="2">Uncharacterized protein</fullName>
    </submittedName>
</protein>
<organism evidence="2 3">
    <name type="scientific">Heracleum sosnowskyi</name>
    <dbReference type="NCBI Taxonomy" id="360622"/>
    <lineage>
        <taxon>Eukaryota</taxon>
        <taxon>Viridiplantae</taxon>
        <taxon>Streptophyta</taxon>
        <taxon>Embryophyta</taxon>
        <taxon>Tracheophyta</taxon>
        <taxon>Spermatophyta</taxon>
        <taxon>Magnoliopsida</taxon>
        <taxon>eudicotyledons</taxon>
        <taxon>Gunneridae</taxon>
        <taxon>Pentapetalae</taxon>
        <taxon>asterids</taxon>
        <taxon>campanulids</taxon>
        <taxon>Apiales</taxon>
        <taxon>Apiaceae</taxon>
        <taxon>Apioideae</taxon>
        <taxon>apioid superclade</taxon>
        <taxon>Tordylieae</taxon>
        <taxon>Tordyliinae</taxon>
        <taxon>Heracleum</taxon>
    </lineage>
</organism>
<reference evidence="2" key="2">
    <citation type="submission" date="2023-05" db="EMBL/GenBank/DDBJ databases">
        <authorList>
            <person name="Schelkunov M.I."/>
        </authorList>
    </citation>
    <scope>NUCLEOTIDE SEQUENCE</scope>
    <source>
        <strain evidence="2">Hsosn_3</strain>
        <tissue evidence="2">Leaf</tissue>
    </source>
</reference>
<feature type="region of interest" description="Disordered" evidence="1">
    <location>
        <begin position="68"/>
        <end position="119"/>
    </location>
</feature>
<proteinExistence type="predicted"/>
<dbReference type="AlphaFoldDB" id="A0AAD8MWW4"/>
<sequence>MVEIIEIIGEFDIEKIIDLEYSEEVEKVWIHFPPSENNENVRRTKTHEDCIRKKIDEYFFLKFKSKGSEDGILGESSGGKTNKEGDAEQGEQQEDQPPNPVPRLEVRVGRPHKCHKLPS</sequence>
<name>A0AAD8MWW4_9APIA</name>
<dbReference type="Proteomes" id="UP001237642">
    <property type="component" value="Unassembled WGS sequence"/>
</dbReference>
<keyword evidence="3" id="KW-1185">Reference proteome</keyword>
<accession>A0AAD8MWW4</accession>
<evidence type="ECO:0000313" key="2">
    <source>
        <dbReference type="EMBL" id="KAK1386673.1"/>
    </source>
</evidence>
<evidence type="ECO:0000256" key="1">
    <source>
        <dbReference type="SAM" id="MobiDB-lite"/>
    </source>
</evidence>
<dbReference type="EMBL" id="JAUIZM010000004">
    <property type="protein sequence ID" value="KAK1386673.1"/>
    <property type="molecule type" value="Genomic_DNA"/>
</dbReference>
<feature type="compositionally biased region" description="Basic residues" evidence="1">
    <location>
        <begin position="109"/>
        <end position="119"/>
    </location>
</feature>
<evidence type="ECO:0000313" key="3">
    <source>
        <dbReference type="Proteomes" id="UP001237642"/>
    </source>
</evidence>
<gene>
    <name evidence="2" type="ORF">POM88_014851</name>
</gene>